<feature type="region of interest" description="Disordered" evidence="1">
    <location>
        <begin position="1"/>
        <end position="43"/>
    </location>
</feature>
<dbReference type="EMBL" id="BGZK01000765">
    <property type="protein sequence ID" value="GBP59581.1"/>
    <property type="molecule type" value="Genomic_DNA"/>
</dbReference>
<organism evidence="2 3">
    <name type="scientific">Eumeta variegata</name>
    <name type="common">Bagworm moth</name>
    <name type="synonym">Eumeta japonica</name>
    <dbReference type="NCBI Taxonomy" id="151549"/>
    <lineage>
        <taxon>Eukaryota</taxon>
        <taxon>Metazoa</taxon>
        <taxon>Ecdysozoa</taxon>
        <taxon>Arthropoda</taxon>
        <taxon>Hexapoda</taxon>
        <taxon>Insecta</taxon>
        <taxon>Pterygota</taxon>
        <taxon>Neoptera</taxon>
        <taxon>Endopterygota</taxon>
        <taxon>Lepidoptera</taxon>
        <taxon>Glossata</taxon>
        <taxon>Ditrysia</taxon>
        <taxon>Tineoidea</taxon>
        <taxon>Psychidae</taxon>
        <taxon>Oiketicinae</taxon>
        <taxon>Eumeta</taxon>
    </lineage>
</organism>
<comment type="caution">
    <text evidence="2">The sequence shown here is derived from an EMBL/GenBank/DDBJ whole genome shotgun (WGS) entry which is preliminary data.</text>
</comment>
<accession>A0A4C1X729</accession>
<sequence>MSRGCDSTEAENEDANSSGSDPEWTPPPHYRARLPSSPSNFGSTRHAWIEEASRMLNKTQQSGILRIISITATIPLHYAGCSL</sequence>
<name>A0A4C1X729_EUMVA</name>
<proteinExistence type="predicted"/>
<evidence type="ECO:0000313" key="2">
    <source>
        <dbReference type="EMBL" id="GBP59581.1"/>
    </source>
</evidence>
<evidence type="ECO:0000256" key="1">
    <source>
        <dbReference type="SAM" id="MobiDB-lite"/>
    </source>
</evidence>
<reference evidence="2 3" key="1">
    <citation type="journal article" date="2019" name="Commun. Biol.">
        <title>The bagworm genome reveals a unique fibroin gene that provides high tensile strength.</title>
        <authorList>
            <person name="Kono N."/>
            <person name="Nakamura H."/>
            <person name="Ohtoshi R."/>
            <person name="Tomita M."/>
            <person name="Numata K."/>
            <person name="Arakawa K."/>
        </authorList>
    </citation>
    <scope>NUCLEOTIDE SEQUENCE [LARGE SCALE GENOMIC DNA]</scope>
</reference>
<gene>
    <name evidence="2" type="ORF">EVAR_44796_1</name>
</gene>
<dbReference type="Proteomes" id="UP000299102">
    <property type="component" value="Unassembled WGS sequence"/>
</dbReference>
<protein>
    <submittedName>
        <fullName evidence="2">Uncharacterized protein</fullName>
    </submittedName>
</protein>
<dbReference type="AlphaFoldDB" id="A0A4C1X729"/>
<evidence type="ECO:0000313" key="3">
    <source>
        <dbReference type="Proteomes" id="UP000299102"/>
    </source>
</evidence>
<keyword evidence="3" id="KW-1185">Reference proteome</keyword>